<proteinExistence type="predicted"/>
<comment type="caution">
    <text evidence="2">The sequence shown here is derived from an EMBL/GenBank/DDBJ whole genome shotgun (WGS) entry which is preliminary data.</text>
</comment>
<evidence type="ECO:0000313" key="3">
    <source>
        <dbReference type="Proteomes" id="UP000541610"/>
    </source>
</evidence>
<sequence>MVAESPDERTAFMTDFDDDASADGPSSGNRRPIGDEGRGSRAKLLGSSSTVASSVEVERENASKHGSGSSSSSSLWSRLRRRCARVFTARQHQHAVGAEG</sequence>
<feature type="compositionally biased region" description="Basic and acidic residues" evidence="1">
    <location>
        <begin position="1"/>
        <end position="10"/>
    </location>
</feature>
<dbReference type="EMBL" id="JABANP010000018">
    <property type="protein sequence ID" value="KAF4695704.1"/>
    <property type="molecule type" value="Genomic_DNA"/>
</dbReference>
<gene>
    <name evidence="2" type="ORF">FOZ60_017515</name>
</gene>
<evidence type="ECO:0000313" key="2">
    <source>
        <dbReference type="EMBL" id="KAF4695704.1"/>
    </source>
</evidence>
<dbReference type="Proteomes" id="UP000541610">
    <property type="component" value="Unassembled WGS sequence"/>
</dbReference>
<feature type="region of interest" description="Disordered" evidence="1">
    <location>
        <begin position="1"/>
        <end position="75"/>
    </location>
</feature>
<organism evidence="2 3">
    <name type="scientific">Perkinsus olseni</name>
    <name type="common">Perkinsus atlanticus</name>
    <dbReference type="NCBI Taxonomy" id="32597"/>
    <lineage>
        <taxon>Eukaryota</taxon>
        <taxon>Sar</taxon>
        <taxon>Alveolata</taxon>
        <taxon>Perkinsozoa</taxon>
        <taxon>Perkinsea</taxon>
        <taxon>Perkinsida</taxon>
        <taxon>Perkinsidae</taxon>
        <taxon>Perkinsus</taxon>
    </lineage>
</organism>
<name>A0A7J6PHM8_PEROL</name>
<accession>A0A7J6PHM8</accession>
<evidence type="ECO:0000256" key="1">
    <source>
        <dbReference type="SAM" id="MobiDB-lite"/>
    </source>
</evidence>
<reference evidence="2 3" key="1">
    <citation type="submission" date="2020-04" db="EMBL/GenBank/DDBJ databases">
        <title>Perkinsus olseni comparative genomics.</title>
        <authorList>
            <person name="Bogema D.R."/>
        </authorList>
    </citation>
    <scope>NUCLEOTIDE SEQUENCE [LARGE SCALE GENOMIC DNA]</scope>
    <source>
        <strain evidence="2">00978-12</strain>
    </source>
</reference>
<protein>
    <submittedName>
        <fullName evidence="2">Uncharacterized protein</fullName>
    </submittedName>
</protein>
<feature type="compositionally biased region" description="Low complexity" evidence="1">
    <location>
        <begin position="66"/>
        <end position="75"/>
    </location>
</feature>
<dbReference type="AlphaFoldDB" id="A0A7J6PHM8"/>